<gene>
    <name evidence="1" type="ORF">SAMN05421879_101437</name>
</gene>
<reference evidence="2" key="1">
    <citation type="submission" date="2017-08" db="EMBL/GenBank/DDBJ databases">
        <authorList>
            <person name="Varghese N."/>
            <person name="Submissions S."/>
        </authorList>
    </citation>
    <scope>NUCLEOTIDE SEQUENCE [LARGE SCALE GENOMIC DNA]</scope>
    <source>
        <strain evidence="2">USBA17B2</strain>
    </source>
</reference>
<keyword evidence="2" id="KW-1185">Reference proteome</keyword>
<dbReference type="AlphaFoldDB" id="A0A285VI00"/>
<name>A0A285VI00_9MICO</name>
<protein>
    <submittedName>
        <fullName evidence="1">Uncharacterized protein</fullName>
    </submittedName>
</protein>
<organism evidence="1 2">
    <name type="scientific">Ornithinimicrobium cerasi</name>
    <dbReference type="NCBI Taxonomy" id="2248773"/>
    <lineage>
        <taxon>Bacteria</taxon>
        <taxon>Bacillati</taxon>
        <taxon>Actinomycetota</taxon>
        <taxon>Actinomycetes</taxon>
        <taxon>Micrococcales</taxon>
        <taxon>Ornithinimicrobiaceae</taxon>
        <taxon>Ornithinimicrobium</taxon>
    </lineage>
</organism>
<dbReference type="Proteomes" id="UP000219688">
    <property type="component" value="Unassembled WGS sequence"/>
</dbReference>
<evidence type="ECO:0000313" key="1">
    <source>
        <dbReference type="EMBL" id="SOC52171.1"/>
    </source>
</evidence>
<evidence type="ECO:0000313" key="2">
    <source>
        <dbReference type="Proteomes" id="UP000219688"/>
    </source>
</evidence>
<dbReference type="EMBL" id="OBQK01000001">
    <property type="protein sequence ID" value="SOC52171.1"/>
    <property type="molecule type" value="Genomic_DNA"/>
</dbReference>
<proteinExistence type="predicted"/>
<accession>A0A285VI00</accession>
<sequence length="354" mass="38504">MVPEDGVTDHYLSELARWRIHRDHELRALDALTRTHADREDLNADITFSMTLWHSIVQRHDLLLSTWQDTKEGTGQREWVARLIWGVLELPDGDGQALAIALPEALRLSDALAASLRARVRGDDELPLKERLSATQQDLLRVRAEVEAADPAVGGRLTERLVAADELAAELTPTSDDALGRLGQLESATALLERDLIIARTSAVHARADAGQAQDERDHLVARGEAVRSLAERVLNTLRPAPRLGIPDVTALGEVPTDENDLAAYVANLERVGRALDQAHTTYAAALAEYADLVDRAERLGRTLAGCGAPTSVDLAGMLTATKQSLHNRPADIQRASALVASQEAYLGQLRPDA</sequence>